<evidence type="ECO:0000313" key="3">
    <source>
        <dbReference type="Proteomes" id="UP000323720"/>
    </source>
</evidence>
<organism evidence="2 3">
    <name type="scientific">Bizionia myxarmorum</name>
    <dbReference type="NCBI Taxonomy" id="291186"/>
    <lineage>
        <taxon>Bacteria</taxon>
        <taxon>Pseudomonadati</taxon>
        <taxon>Bacteroidota</taxon>
        <taxon>Flavobacteriia</taxon>
        <taxon>Flavobacteriales</taxon>
        <taxon>Flavobacteriaceae</taxon>
        <taxon>Bizionia</taxon>
    </lineage>
</organism>
<proteinExistence type="predicted"/>
<dbReference type="InterPro" id="IPR029044">
    <property type="entry name" value="Nucleotide-diphossugar_trans"/>
</dbReference>
<dbReference type="Gene3D" id="3.90.550.10">
    <property type="entry name" value="Spore Coat Polysaccharide Biosynthesis Protein SpsA, Chain A"/>
    <property type="match status" value="1"/>
</dbReference>
<reference evidence="2 3" key="1">
    <citation type="submission" date="2019-08" db="EMBL/GenBank/DDBJ databases">
        <title>Genomes of Antarctic Bizionia species.</title>
        <authorList>
            <person name="Bowman J.P."/>
        </authorList>
    </citation>
    <scope>NUCLEOTIDE SEQUENCE [LARGE SCALE GENOMIC DNA]</scope>
    <source>
        <strain evidence="2 3">ADA-4</strain>
    </source>
</reference>
<protein>
    <submittedName>
        <fullName evidence="2">Nucleotidyltransferase</fullName>
    </submittedName>
</protein>
<accession>A0A5D0R5J6</accession>
<dbReference type="EMBL" id="VSKK01000003">
    <property type="protein sequence ID" value="TYB76195.1"/>
    <property type="molecule type" value="Genomic_DNA"/>
</dbReference>
<dbReference type="Pfam" id="PF00483">
    <property type="entry name" value="NTP_transferase"/>
    <property type="match status" value="1"/>
</dbReference>
<gene>
    <name evidence="2" type="ORF">ES674_11400</name>
</gene>
<sequence>MTKKTLAIMAAGMGSRFGSLKQLHPVYSTYAIMDYSIYDAIQVGYNHIVFIVSDETFETFKIRYSCVFPENITVDFVIQNKELKDSRSRIKPWGTGHALLALKKIVTSNFTLINADDFYGRKAFKLMFGALFNDENTNHYLIGYALKNTLSENGSVSRGICKTDSKNYLTAIDEQTAIIKNDVGDITVQNNKKSNILNPETLVSMNFWGFKASVFNVADALFLKFLNAISDFEKDEFYITYIINYLIENKQNNIQVLATDDAWFGITYLADEPLARKQIQTFVDANMYPKKLW</sequence>
<comment type="caution">
    <text evidence="2">The sequence shown here is derived from an EMBL/GenBank/DDBJ whole genome shotgun (WGS) entry which is preliminary data.</text>
</comment>
<keyword evidence="2" id="KW-0808">Transferase</keyword>
<feature type="domain" description="Nucleotidyl transferase" evidence="1">
    <location>
        <begin position="8"/>
        <end position="263"/>
    </location>
</feature>
<dbReference type="RefSeq" id="WP_148404174.1">
    <property type="nucleotide sequence ID" value="NZ_VSKK01000003.1"/>
</dbReference>
<dbReference type="Proteomes" id="UP000323720">
    <property type="component" value="Unassembled WGS sequence"/>
</dbReference>
<dbReference type="InterPro" id="IPR005835">
    <property type="entry name" value="NTP_transferase_dom"/>
</dbReference>
<dbReference type="SUPFAM" id="SSF53448">
    <property type="entry name" value="Nucleotide-diphospho-sugar transferases"/>
    <property type="match status" value="1"/>
</dbReference>
<dbReference type="OrthoDB" id="9779926at2"/>
<evidence type="ECO:0000313" key="2">
    <source>
        <dbReference type="EMBL" id="TYB76195.1"/>
    </source>
</evidence>
<keyword evidence="3" id="KW-1185">Reference proteome</keyword>
<dbReference type="AlphaFoldDB" id="A0A5D0R5J6"/>
<dbReference type="GO" id="GO:0016740">
    <property type="term" value="F:transferase activity"/>
    <property type="evidence" value="ECO:0007669"/>
    <property type="project" value="UniProtKB-KW"/>
</dbReference>
<name>A0A5D0R5J6_9FLAO</name>
<evidence type="ECO:0000259" key="1">
    <source>
        <dbReference type="Pfam" id="PF00483"/>
    </source>
</evidence>